<evidence type="ECO:0000313" key="2">
    <source>
        <dbReference type="EMBL" id="CAA9439701.1"/>
    </source>
</evidence>
<feature type="non-terminal residue" evidence="2">
    <location>
        <position position="35"/>
    </location>
</feature>
<organism evidence="2">
    <name type="scientific">uncultured Rubrobacteraceae bacterium</name>
    <dbReference type="NCBI Taxonomy" id="349277"/>
    <lineage>
        <taxon>Bacteria</taxon>
        <taxon>Bacillati</taxon>
        <taxon>Actinomycetota</taxon>
        <taxon>Rubrobacteria</taxon>
        <taxon>Rubrobacterales</taxon>
        <taxon>Rubrobacteraceae</taxon>
        <taxon>environmental samples</taxon>
    </lineage>
</organism>
<feature type="region of interest" description="Disordered" evidence="1">
    <location>
        <begin position="1"/>
        <end position="35"/>
    </location>
</feature>
<evidence type="ECO:0000256" key="1">
    <source>
        <dbReference type="SAM" id="MobiDB-lite"/>
    </source>
</evidence>
<name>A0A6J4QK38_9ACTN</name>
<dbReference type="EMBL" id="CADCVD010000052">
    <property type="protein sequence ID" value="CAA9439701.1"/>
    <property type="molecule type" value="Genomic_DNA"/>
</dbReference>
<reference evidence="2" key="1">
    <citation type="submission" date="2020-02" db="EMBL/GenBank/DDBJ databases">
        <authorList>
            <person name="Meier V. D."/>
        </authorList>
    </citation>
    <scope>NUCLEOTIDE SEQUENCE</scope>
    <source>
        <strain evidence="2">AVDCRST_MAG37</strain>
    </source>
</reference>
<dbReference type="AlphaFoldDB" id="A0A6J4QK38"/>
<feature type="compositionally biased region" description="Basic and acidic residues" evidence="1">
    <location>
        <begin position="9"/>
        <end position="25"/>
    </location>
</feature>
<accession>A0A6J4QK38</accession>
<sequence>PEPGLPVGLDREPPQPQKRPEEYRSFHALQGRCGM</sequence>
<gene>
    <name evidence="2" type="ORF">AVDCRST_MAG37-1234</name>
</gene>
<protein>
    <submittedName>
        <fullName evidence="2">Uncharacterized protein</fullName>
    </submittedName>
</protein>
<feature type="non-terminal residue" evidence="2">
    <location>
        <position position="1"/>
    </location>
</feature>
<proteinExistence type="predicted"/>